<accession>A0AA40RVA7</accession>
<feature type="signal peptide" evidence="2">
    <location>
        <begin position="1"/>
        <end position="31"/>
    </location>
</feature>
<reference evidence="3" key="1">
    <citation type="submission" date="2020-02" db="EMBL/GenBank/DDBJ databases">
        <title>Synteny-based analysis reveals conserved mechanism for high triclosan tolerance in Pseudomonas, as well as instances of horizontal transfer.</title>
        <authorList>
            <person name="Mcfarland A.G."/>
            <person name="Bertucci H.K."/>
            <person name="Litmann E."/>
            <person name="Shen J."/>
            <person name="Huttenhower C."/>
            <person name="Hartmann E.M."/>
        </authorList>
    </citation>
    <scope>NUCLEOTIDE SEQUENCE</scope>
    <source>
        <strain evidence="3">109A1</strain>
    </source>
</reference>
<gene>
    <name evidence="3" type="ORF">G7024_17345</name>
</gene>
<evidence type="ECO:0000313" key="4">
    <source>
        <dbReference type="Proteomes" id="UP001138621"/>
    </source>
</evidence>
<evidence type="ECO:0000313" key="3">
    <source>
        <dbReference type="EMBL" id="MBA1306159.1"/>
    </source>
</evidence>
<name>A0AA40RVA7_STUST</name>
<evidence type="ECO:0000256" key="2">
    <source>
        <dbReference type="SAM" id="SignalP"/>
    </source>
</evidence>
<dbReference type="RefSeq" id="WP_181121847.1">
    <property type="nucleotide sequence ID" value="NZ_JAAMRD010000015.1"/>
</dbReference>
<evidence type="ECO:0000256" key="1">
    <source>
        <dbReference type="SAM" id="MobiDB-lite"/>
    </source>
</evidence>
<sequence>MSRTVQLPAFTMAYSKLPVLLIATMLSSAHAATSAKDVQKAESTPAIAGSSFYADKERGWFWYEEPEPEPEPEQPKEEPPAPTPPPQPTEKAEELPPVGSVAWLQIMIPKLKEAAIDDPSEVNVKAFYYAQRLMMDKAERFSRASMQTIKNEPLLDEDLRYPTSNAASSALASAAEVQKKELLKIIANDAALMIFFKGRDCALCGQAISALQGLEHAYGFTIIPVSMDGEPLPGGEYQNLQYDAGLAKHLGIITTPAIAMAVPPNDIRIISYSTISLEAASNRILQAASDVGLISKEEMNATSRLAQIGLIAPEQIVDAPADPTKSPEDFVNAMRDAAVRAFDFQNGEDQ</sequence>
<dbReference type="SUPFAM" id="SSF52833">
    <property type="entry name" value="Thioredoxin-like"/>
    <property type="match status" value="1"/>
</dbReference>
<protein>
    <submittedName>
        <fullName evidence="3">Conjugal transfer protein TraF</fullName>
    </submittedName>
</protein>
<dbReference type="EMBL" id="JAAMRD010000015">
    <property type="protein sequence ID" value="MBA1306159.1"/>
    <property type="molecule type" value="Genomic_DNA"/>
</dbReference>
<organism evidence="3 4">
    <name type="scientific">Stutzerimonas stutzeri</name>
    <name type="common">Pseudomonas stutzeri</name>
    <dbReference type="NCBI Taxonomy" id="316"/>
    <lineage>
        <taxon>Bacteria</taxon>
        <taxon>Pseudomonadati</taxon>
        <taxon>Pseudomonadota</taxon>
        <taxon>Gammaproteobacteria</taxon>
        <taxon>Pseudomonadales</taxon>
        <taxon>Pseudomonadaceae</taxon>
        <taxon>Stutzerimonas</taxon>
    </lineage>
</organism>
<dbReference type="Proteomes" id="UP001138621">
    <property type="component" value="Unassembled WGS sequence"/>
</dbReference>
<proteinExistence type="predicted"/>
<dbReference type="AlphaFoldDB" id="A0AA40RVA7"/>
<comment type="caution">
    <text evidence="3">The sequence shown here is derived from an EMBL/GenBank/DDBJ whole genome shotgun (WGS) entry which is preliminary data.</text>
</comment>
<dbReference type="InterPro" id="IPR036249">
    <property type="entry name" value="Thioredoxin-like_sf"/>
</dbReference>
<dbReference type="Pfam" id="PF13728">
    <property type="entry name" value="TraF"/>
    <property type="match status" value="1"/>
</dbReference>
<dbReference type="InterPro" id="IPR014111">
    <property type="entry name" value="T4SS_TraF-like"/>
</dbReference>
<feature type="region of interest" description="Disordered" evidence="1">
    <location>
        <begin position="65"/>
        <end position="95"/>
    </location>
</feature>
<dbReference type="InterPro" id="IPR039555">
    <property type="entry name" value="TraF/TrbB"/>
</dbReference>
<feature type="chain" id="PRO_5041272894" evidence="2">
    <location>
        <begin position="32"/>
        <end position="350"/>
    </location>
</feature>
<dbReference type="NCBIfam" id="TIGR02740">
    <property type="entry name" value="TraF-like"/>
    <property type="match status" value="1"/>
</dbReference>
<keyword evidence="2" id="KW-0732">Signal</keyword>